<protein>
    <recommendedName>
        <fullName evidence="1">Ig-like domain-containing protein</fullName>
    </recommendedName>
</protein>
<dbReference type="PANTHER" id="PTHR23278">
    <property type="entry name" value="SIDESTEP PROTEIN"/>
    <property type="match status" value="1"/>
</dbReference>
<sequence length="311" mass="35000">MVPMTQVVAVAGEPVYLPCDIATQDEEDAVLLVLWYREDLGTPIYRSLYNIFSLLFVLISLKGNLASTNMSCTRTFLSPRIHETTSKGFETDFVMNLCFVEPCLEIRRRPYLGTHSLRHTRLGGVTIFANVDARERDFGVAERWSDESVFASRAYFLPERRPAELGVDRVKASDQGVYRCRVDFKQAQTRNSRVNLTVIVPPNKMVITDDKGDVKQAIVGPYIEGDTFTLKCDVSGGRPRPWIKWFRDEVETDTPATPLSGNGVRGVLHVGPLTRADVRAAFTCRASNHPRAHPIETTLTLDMNSYISIRI</sequence>
<evidence type="ECO:0000313" key="3">
    <source>
        <dbReference type="Proteomes" id="UP000648187"/>
    </source>
</evidence>
<proteinExistence type="predicted"/>
<gene>
    <name evidence="2" type="ORF">HW555_003683</name>
</gene>
<dbReference type="AlphaFoldDB" id="A0A835GNY1"/>
<feature type="domain" description="Ig-like" evidence="1">
    <location>
        <begin position="202"/>
        <end position="300"/>
    </location>
</feature>
<dbReference type="PROSITE" id="PS50835">
    <property type="entry name" value="IG_LIKE"/>
    <property type="match status" value="1"/>
</dbReference>
<dbReference type="SMART" id="SM00409">
    <property type="entry name" value="IG"/>
    <property type="match status" value="2"/>
</dbReference>
<name>A0A835GNY1_SPOEX</name>
<organism evidence="2 3">
    <name type="scientific">Spodoptera exigua</name>
    <name type="common">Beet armyworm</name>
    <name type="synonym">Noctua fulgens</name>
    <dbReference type="NCBI Taxonomy" id="7107"/>
    <lineage>
        <taxon>Eukaryota</taxon>
        <taxon>Metazoa</taxon>
        <taxon>Ecdysozoa</taxon>
        <taxon>Arthropoda</taxon>
        <taxon>Hexapoda</taxon>
        <taxon>Insecta</taxon>
        <taxon>Pterygota</taxon>
        <taxon>Neoptera</taxon>
        <taxon>Endopterygota</taxon>
        <taxon>Lepidoptera</taxon>
        <taxon>Glossata</taxon>
        <taxon>Ditrysia</taxon>
        <taxon>Noctuoidea</taxon>
        <taxon>Noctuidae</taxon>
        <taxon>Amphipyrinae</taxon>
        <taxon>Spodoptera</taxon>
    </lineage>
</organism>
<dbReference type="InterPro" id="IPR013783">
    <property type="entry name" value="Ig-like_fold"/>
</dbReference>
<dbReference type="InterPro" id="IPR003599">
    <property type="entry name" value="Ig_sub"/>
</dbReference>
<dbReference type="PANTHER" id="PTHR23278:SF25">
    <property type="entry name" value="GH14967P"/>
    <property type="match status" value="1"/>
</dbReference>
<comment type="caution">
    <text evidence="2">The sequence shown here is derived from an EMBL/GenBank/DDBJ whole genome shotgun (WGS) entry which is preliminary data.</text>
</comment>
<accession>A0A835GNY1</accession>
<dbReference type="InterPro" id="IPR036179">
    <property type="entry name" value="Ig-like_dom_sf"/>
</dbReference>
<dbReference type="SMART" id="SM00408">
    <property type="entry name" value="IGc2"/>
    <property type="match status" value="1"/>
</dbReference>
<dbReference type="EMBL" id="JACKWZ010000037">
    <property type="protein sequence ID" value="KAF9419971.1"/>
    <property type="molecule type" value="Genomic_DNA"/>
</dbReference>
<evidence type="ECO:0000313" key="2">
    <source>
        <dbReference type="EMBL" id="KAF9419971.1"/>
    </source>
</evidence>
<dbReference type="InterPro" id="IPR003598">
    <property type="entry name" value="Ig_sub2"/>
</dbReference>
<reference evidence="2" key="1">
    <citation type="submission" date="2020-08" db="EMBL/GenBank/DDBJ databases">
        <title>Spodoptera exigua strain:BAW_Kor-Di-RS1 Genome sequencing and assembly.</title>
        <authorList>
            <person name="Kim J."/>
            <person name="Nam H.Y."/>
            <person name="Kwon M."/>
            <person name="Choi J.H."/>
            <person name="Cho S.R."/>
            <person name="Kim G.-H."/>
        </authorList>
    </citation>
    <scope>NUCLEOTIDE SEQUENCE</scope>
    <source>
        <strain evidence="2">BAW_Kor-Di-RS1</strain>
        <tissue evidence="2">Whole-body</tissue>
    </source>
</reference>
<dbReference type="Pfam" id="PF13927">
    <property type="entry name" value="Ig_3"/>
    <property type="match status" value="1"/>
</dbReference>
<evidence type="ECO:0000259" key="1">
    <source>
        <dbReference type="PROSITE" id="PS50835"/>
    </source>
</evidence>
<dbReference type="Proteomes" id="UP000648187">
    <property type="component" value="Unassembled WGS sequence"/>
</dbReference>
<dbReference type="InterPro" id="IPR007110">
    <property type="entry name" value="Ig-like_dom"/>
</dbReference>
<dbReference type="SUPFAM" id="SSF48726">
    <property type="entry name" value="Immunoglobulin"/>
    <property type="match status" value="2"/>
</dbReference>
<keyword evidence="3" id="KW-1185">Reference proteome</keyword>
<dbReference type="Gene3D" id="2.60.40.10">
    <property type="entry name" value="Immunoglobulins"/>
    <property type="match status" value="3"/>
</dbReference>